<dbReference type="Proteomes" id="UP001247620">
    <property type="component" value="Unassembled WGS sequence"/>
</dbReference>
<organism evidence="1 2">
    <name type="scientific">Mucilaginibacter pocheonensis</name>
    <dbReference type="NCBI Taxonomy" id="398050"/>
    <lineage>
        <taxon>Bacteria</taxon>
        <taxon>Pseudomonadati</taxon>
        <taxon>Bacteroidota</taxon>
        <taxon>Sphingobacteriia</taxon>
        <taxon>Sphingobacteriales</taxon>
        <taxon>Sphingobacteriaceae</taxon>
        <taxon>Mucilaginibacter</taxon>
    </lineage>
</organism>
<gene>
    <name evidence="1" type="ORF">J2W55_004837</name>
</gene>
<proteinExistence type="predicted"/>
<dbReference type="RefSeq" id="WP_310102121.1">
    <property type="nucleotide sequence ID" value="NZ_JAVDUU010000005.1"/>
</dbReference>
<name>A0ABU1TI23_9SPHI</name>
<protein>
    <submittedName>
        <fullName evidence="1">Uncharacterized protein</fullName>
    </submittedName>
</protein>
<keyword evidence="2" id="KW-1185">Reference proteome</keyword>
<evidence type="ECO:0000313" key="2">
    <source>
        <dbReference type="Proteomes" id="UP001247620"/>
    </source>
</evidence>
<sequence length="90" mass="10538">MRTSLNEIAAIEDHLLQRHTPGAALLFEAKMLLDADLQNKVSSQQQVYSLVQQYSRKQLKHEIEAVHQQLFTQPEHLSFRQKIARIFLNR</sequence>
<reference evidence="1 2" key="1">
    <citation type="submission" date="2023-07" db="EMBL/GenBank/DDBJ databases">
        <title>Sorghum-associated microbial communities from plants grown in Nebraska, USA.</title>
        <authorList>
            <person name="Schachtman D."/>
        </authorList>
    </citation>
    <scope>NUCLEOTIDE SEQUENCE [LARGE SCALE GENOMIC DNA]</scope>
    <source>
        <strain evidence="1 2">3262</strain>
    </source>
</reference>
<evidence type="ECO:0000313" key="1">
    <source>
        <dbReference type="EMBL" id="MDR6944969.1"/>
    </source>
</evidence>
<dbReference type="EMBL" id="JAVDUU010000005">
    <property type="protein sequence ID" value="MDR6944969.1"/>
    <property type="molecule type" value="Genomic_DNA"/>
</dbReference>
<comment type="caution">
    <text evidence="1">The sequence shown here is derived from an EMBL/GenBank/DDBJ whole genome shotgun (WGS) entry which is preliminary data.</text>
</comment>
<accession>A0ABU1TI23</accession>